<dbReference type="PANTHER" id="PTHR21015">
    <property type="entry name" value="UDP-N-ACETYLGLUCOSAMINE--N-ACETYLMURAMYL-(PENTAPEPTIDE) PYROPHOSPHORYL-UNDECAPRENOL N-ACETYLGLUCOSAMINE TRANSFERASE 1"/>
    <property type="match status" value="1"/>
</dbReference>
<feature type="active site" description="Proton acceptor" evidence="1">
    <location>
        <position position="17"/>
    </location>
</feature>
<gene>
    <name evidence="4" type="ordered locus">NT01CX_1890</name>
</gene>
<evidence type="ECO:0000256" key="2">
    <source>
        <dbReference type="PIRSR" id="PIRSR620023-2"/>
    </source>
</evidence>
<feature type="domain" description="Glycosyl transferase family 28 C-terminal" evidence="3">
    <location>
        <begin position="164"/>
        <end position="253"/>
    </location>
</feature>
<dbReference type="KEGG" id="cno:NT01CX_1890"/>
<organism evidence="4 5">
    <name type="scientific">Clostridium novyi (strain NT)</name>
    <dbReference type="NCBI Taxonomy" id="386415"/>
    <lineage>
        <taxon>Bacteria</taxon>
        <taxon>Bacillati</taxon>
        <taxon>Bacillota</taxon>
        <taxon>Clostridia</taxon>
        <taxon>Eubacteriales</taxon>
        <taxon>Clostridiaceae</taxon>
        <taxon>Clostridium</taxon>
    </lineage>
</organism>
<evidence type="ECO:0000256" key="1">
    <source>
        <dbReference type="PIRSR" id="PIRSR620023-1"/>
    </source>
</evidence>
<dbReference type="InterPro" id="IPR007235">
    <property type="entry name" value="Glyco_trans_28_C"/>
</dbReference>
<evidence type="ECO:0000313" key="5">
    <source>
        <dbReference type="Proteomes" id="UP000008220"/>
    </source>
</evidence>
<dbReference type="HOGENOM" id="CLU_023406_1_0_9"/>
<dbReference type="PANTHER" id="PTHR21015:SF22">
    <property type="entry name" value="GLYCOSYLTRANSFERASE"/>
    <property type="match status" value="1"/>
</dbReference>
<dbReference type="AlphaFoldDB" id="A0Q011"/>
<accession>A0Q011</accession>
<dbReference type="STRING" id="386415.NT01CX_1890"/>
<dbReference type="Pfam" id="PF04101">
    <property type="entry name" value="Glyco_tran_28_C"/>
    <property type="match status" value="1"/>
</dbReference>
<dbReference type="Proteomes" id="UP000008220">
    <property type="component" value="Chromosome"/>
</dbReference>
<reference evidence="4 5" key="1">
    <citation type="journal article" date="2006" name="Nat. Biotechnol.">
        <title>The genome and transcriptomes of the anti-tumor agent Clostridium novyi-NT.</title>
        <authorList>
            <person name="Bettegowda C."/>
            <person name="Huang X."/>
            <person name="Lin J."/>
            <person name="Cheong I."/>
            <person name="Kohli M."/>
            <person name="Szabo S.A."/>
            <person name="Zhang X."/>
            <person name="Diaz L.A. Jr."/>
            <person name="Velculescu V.E."/>
            <person name="Parmigiani G."/>
            <person name="Kinzler K.W."/>
            <person name="Vogelstein B."/>
            <person name="Zhou S."/>
        </authorList>
    </citation>
    <scope>NUCLEOTIDE SEQUENCE [LARGE SCALE GENOMIC DNA]</scope>
    <source>
        <strain evidence="4 5">NT</strain>
    </source>
</reference>
<keyword evidence="5" id="KW-1185">Reference proteome</keyword>
<keyword evidence="4" id="KW-0808">Transferase</keyword>
<dbReference type="Gene3D" id="3.40.50.2000">
    <property type="entry name" value="Glycogen Phosphorylase B"/>
    <property type="match status" value="1"/>
</dbReference>
<dbReference type="eggNOG" id="COG3980">
    <property type="taxonomic scope" value="Bacteria"/>
</dbReference>
<dbReference type="GO" id="GO:0016758">
    <property type="term" value="F:hexosyltransferase activity"/>
    <property type="evidence" value="ECO:0007669"/>
    <property type="project" value="InterPro"/>
</dbReference>
<dbReference type="EMBL" id="CP000382">
    <property type="protein sequence ID" value="ABK62036.1"/>
    <property type="molecule type" value="Genomic_DNA"/>
</dbReference>
<dbReference type="InterPro" id="IPR020023">
    <property type="entry name" value="PseG"/>
</dbReference>
<evidence type="ECO:0000259" key="3">
    <source>
        <dbReference type="Pfam" id="PF04101"/>
    </source>
</evidence>
<dbReference type="Gene3D" id="3.40.50.11190">
    <property type="match status" value="1"/>
</dbReference>
<evidence type="ECO:0000313" key="4">
    <source>
        <dbReference type="EMBL" id="ABK62036.1"/>
    </source>
</evidence>
<dbReference type="PATRIC" id="fig|386415.7.peg.992"/>
<feature type="binding site" evidence="2">
    <location>
        <position position="241"/>
    </location>
    <ligand>
        <name>substrate</name>
    </ligand>
</feature>
<protein>
    <submittedName>
        <fullName evidence="4">Glycosyltransferase</fullName>
    </submittedName>
</protein>
<dbReference type="RefSeq" id="WP_011721967.1">
    <property type="nucleotide sequence ID" value="NC_008593.1"/>
</dbReference>
<dbReference type="NCBIfam" id="TIGR03590">
    <property type="entry name" value="PseG"/>
    <property type="match status" value="1"/>
</dbReference>
<sequence>MKILFRVDGGEKIGLGHIMRTLVLAKELSKNHEVKYICLDSPKYIKGIEKIKSENIDVIKIGELNEIEKIKNIKSDFIVVDKYNIKSDYLLDLKSKFKVIYFDDNADLNYYPVDYIINQNIHAHELKYNCLKNTQLLLGSKYTMLREEFRNNKSIQIKERIQNVLITVGGSDDFNITEDIINQLTNLQFKLQIVVGSAFKFKNRLKKYESSNVILNENPNMSKIMEKCDIAISTCGSTIYELCFLGIPTIGFVIVDNQIKLGRYMNKIGAIKLSNISDLKEDILNLNYNARARMSKVQKNLIDGKGVFRVKNQIEMHDN</sequence>
<dbReference type="SUPFAM" id="SSF53756">
    <property type="entry name" value="UDP-Glycosyltransferase/glycogen phosphorylase"/>
    <property type="match status" value="1"/>
</dbReference>
<feature type="binding site" evidence="2">
    <location>
        <position position="146"/>
    </location>
    <ligand>
        <name>substrate</name>
    </ligand>
</feature>
<proteinExistence type="predicted"/>
<name>A0Q011_CLONN</name>